<organism evidence="1 2">
    <name type="scientific">Leucobacter manosquensis</name>
    <dbReference type="NCBI Taxonomy" id="2810611"/>
    <lineage>
        <taxon>Bacteria</taxon>
        <taxon>Bacillati</taxon>
        <taxon>Actinomycetota</taxon>
        <taxon>Actinomycetes</taxon>
        <taxon>Micrococcales</taxon>
        <taxon>Microbacteriaceae</taxon>
        <taxon>Leucobacter</taxon>
    </lineage>
</organism>
<dbReference type="Gene3D" id="1.10.260.40">
    <property type="entry name" value="lambda repressor-like DNA-binding domains"/>
    <property type="match status" value="1"/>
</dbReference>
<sequence length="141" mass="15756">MKHTDDASRTAAALLEKRLRLLLDVKTAETGEEPSFSEIAAFLKERGTNLSRSRWTYMINGHRKVDDPGIFEGLAEFFDVEIAFLTGESDVSAPEKVNAQLDLVRAMRAAKVKSYATRTLGDLSPETLEAITMFLDQEMTQ</sequence>
<accession>A0ABS5M2A0</accession>
<keyword evidence="2" id="KW-1185">Reference proteome</keyword>
<dbReference type="EMBL" id="JAFEVO010000001">
    <property type="protein sequence ID" value="MBS3180975.1"/>
    <property type="molecule type" value="Genomic_DNA"/>
</dbReference>
<reference evidence="1 2" key="1">
    <citation type="submission" date="2021-02" db="EMBL/GenBank/DDBJ databases">
        <title>Draft genome and description of Leucobacter sp nov strain Marseille-Q4368.</title>
        <authorList>
            <person name="Boxberger M."/>
            <person name="La Scola B."/>
        </authorList>
    </citation>
    <scope>NUCLEOTIDE SEQUENCE [LARGE SCALE GENOMIC DNA]</scope>
    <source>
        <strain evidence="1 2">Marseille-Q4368</strain>
    </source>
</reference>
<gene>
    <name evidence="1" type="ORF">JSQ98_01960</name>
</gene>
<name>A0ABS5M2A0_9MICO</name>
<evidence type="ECO:0008006" key="3">
    <source>
        <dbReference type="Google" id="ProtNLM"/>
    </source>
</evidence>
<protein>
    <recommendedName>
        <fullName evidence="3">XRE family transcriptional regulator</fullName>
    </recommendedName>
</protein>
<evidence type="ECO:0000313" key="2">
    <source>
        <dbReference type="Proteomes" id="UP000811492"/>
    </source>
</evidence>
<comment type="caution">
    <text evidence="1">The sequence shown here is derived from an EMBL/GenBank/DDBJ whole genome shotgun (WGS) entry which is preliminary data.</text>
</comment>
<proteinExistence type="predicted"/>
<evidence type="ECO:0000313" key="1">
    <source>
        <dbReference type="EMBL" id="MBS3180975.1"/>
    </source>
</evidence>
<dbReference type="InterPro" id="IPR010982">
    <property type="entry name" value="Lambda_DNA-bd_dom_sf"/>
</dbReference>
<dbReference type="Proteomes" id="UP000811492">
    <property type="component" value="Unassembled WGS sequence"/>
</dbReference>